<organism evidence="2 3">
    <name type="scientific">Dryococelus australis</name>
    <dbReference type="NCBI Taxonomy" id="614101"/>
    <lineage>
        <taxon>Eukaryota</taxon>
        <taxon>Metazoa</taxon>
        <taxon>Ecdysozoa</taxon>
        <taxon>Arthropoda</taxon>
        <taxon>Hexapoda</taxon>
        <taxon>Insecta</taxon>
        <taxon>Pterygota</taxon>
        <taxon>Neoptera</taxon>
        <taxon>Polyneoptera</taxon>
        <taxon>Phasmatodea</taxon>
        <taxon>Verophasmatodea</taxon>
        <taxon>Anareolatae</taxon>
        <taxon>Phasmatidae</taxon>
        <taxon>Eurycanthinae</taxon>
        <taxon>Dryococelus</taxon>
    </lineage>
</organism>
<feature type="region of interest" description="Disordered" evidence="1">
    <location>
        <begin position="96"/>
        <end position="136"/>
    </location>
</feature>
<name>A0ABQ9I0H2_9NEOP</name>
<accession>A0ABQ9I0H2</accession>
<sequence length="426" mass="48147">MVVEVKRQAFVFRIHLREVQASATNGVQGEQGSIPSEFAPGFSHLGIVPRCVISTMFHRKLAQRPDDAAARRVFSGISHFSYPFVPAVLHNHLASPTSTLKTSGRRKKGDPRENPPTSDLIKHDSHMRKSGSDSAGSQIRAIKSAQFTVNDLYVAIDSNITSHRLQSSLNGIRLSQSIGCTLSRQVWIYAPIRFGSRKCRICILTGSKTHPGTSPTLYNTLHKQHLSDTFTTQTQTSNTRRTPYVNDNKNRRPLCLRRGWQGQGSRTSVHERHIRNEEPARAPWQPEVNLLARSPASNPAVSLTSGPRRDSLFPFGIRHYGPFDKPSPSSSTSRDRSSLPYTRRRIAVRSRCHIDYVNQFQDYHIRFKRYAPTPPITKLSNDIPPYQHLSPVQQSLYYLVIPPNPLSQKPRLSEPPSNPYLFYQNI</sequence>
<feature type="region of interest" description="Disordered" evidence="1">
    <location>
        <begin position="230"/>
        <end position="250"/>
    </location>
</feature>
<evidence type="ECO:0000313" key="2">
    <source>
        <dbReference type="EMBL" id="KAJ8890143.1"/>
    </source>
</evidence>
<dbReference type="EMBL" id="JARBHB010000003">
    <property type="protein sequence ID" value="KAJ8890143.1"/>
    <property type="molecule type" value="Genomic_DNA"/>
</dbReference>
<gene>
    <name evidence="2" type="ORF">PR048_009650</name>
</gene>
<protein>
    <submittedName>
        <fullName evidence="2">Uncharacterized protein</fullName>
    </submittedName>
</protein>
<evidence type="ECO:0000256" key="1">
    <source>
        <dbReference type="SAM" id="MobiDB-lite"/>
    </source>
</evidence>
<feature type="compositionally biased region" description="Low complexity" evidence="1">
    <location>
        <begin position="230"/>
        <end position="242"/>
    </location>
</feature>
<comment type="caution">
    <text evidence="2">The sequence shown here is derived from an EMBL/GenBank/DDBJ whole genome shotgun (WGS) entry which is preliminary data.</text>
</comment>
<keyword evidence="3" id="KW-1185">Reference proteome</keyword>
<dbReference type="Proteomes" id="UP001159363">
    <property type="component" value="Chromosome 3"/>
</dbReference>
<proteinExistence type="predicted"/>
<evidence type="ECO:0000313" key="3">
    <source>
        <dbReference type="Proteomes" id="UP001159363"/>
    </source>
</evidence>
<reference evidence="2 3" key="1">
    <citation type="submission" date="2023-02" db="EMBL/GenBank/DDBJ databases">
        <title>LHISI_Scaffold_Assembly.</title>
        <authorList>
            <person name="Stuart O.P."/>
            <person name="Cleave R."/>
            <person name="Magrath M.J.L."/>
            <person name="Mikheyev A.S."/>
        </authorList>
    </citation>
    <scope>NUCLEOTIDE SEQUENCE [LARGE SCALE GENOMIC DNA]</scope>
    <source>
        <strain evidence="2">Daus_M_001</strain>
        <tissue evidence="2">Leg muscle</tissue>
    </source>
</reference>